<sequence length="51" mass="5429">MSESKAKSRSPAALDEGGHEEPPGRDDESERSHTDFFTDSGSLNSGYLDGA</sequence>
<protein>
    <submittedName>
        <fullName evidence="2">Uncharacterized protein</fullName>
    </submittedName>
</protein>
<feature type="compositionally biased region" description="Basic and acidic residues" evidence="1">
    <location>
        <begin position="16"/>
        <end position="36"/>
    </location>
</feature>
<evidence type="ECO:0000256" key="1">
    <source>
        <dbReference type="SAM" id="MobiDB-lite"/>
    </source>
</evidence>
<dbReference type="EMBL" id="CP089983">
    <property type="protein sequence ID" value="WXB05077.1"/>
    <property type="molecule type" value="Genomic_DNA"/>
</dbReference>
<evidence type="ECO:0000313" key="3">
    <source>
        <dbReference type="Proteomes" id="UP001374803"/>
    </source>
</evidence>
<feature type="region of interest" description="Disordered" evidence="1">
    <location>
        <begin position="1"/>
        <end position="51"/>
    </location>
</feature>
<dbReference type="Proteomes" id="UP001374803">
    <property type="component" value="Chromosome"/>
</dbReference>
<dbReference type="RefSeq" id="WP_394834719.1">
    <property type="nucleotide sequence ID" value="NZ_CP089929.1"/>
</dbReference>
<keyword evidence="3" id="KW-1185">Reference proteome</keyword>
<reference evidence="2" key="1">
    <citation type="submission" date="2021-12" db="EMBL/GenBank/DDBJ databases">
        <title>Discovery of the Pendulisporaceae a myxobacterial family with distinct sporulation behavior and unique specialized metabolism.</title>
        <authorList>
            <person name="Garcia R."/>
            <person name="Popoff A."/>
            <person name="Bader C.D."/>
            <person name="Loehr J."/>
            <person name="Walesch S."/>
            <person name="Walt C."/>
            <person name="Boldt J."/>
            <person name="Bunk B."/>
            <person name="Haeckl F.J.F.P.J."/>
            <person name="Gunesch A.P."/>
            <person name="Birkelbach J."/>
            <person name="Nuebel U."/>
            <person name="Pietschmann T."/>
            <person name="Bach T."/>
            <person name="Mueller R."/>
        </authorList>
    </citation>
    <scope>NUCLEOTIDE SEQUENCE</scope>
    <source>
        <strain evidence="2">MSr11367</strain>
    </source>
</reference>
<proteinExistence type="predicted"/>
<gene>
    <name evidence="2" type="ORF">LVJ94_50315</name>
</gene>
<name>A0ABZ2L2C6_9BACT</name>
<accession>A0ABZ2L2C6</accession>
<evidence type="ECO:0000313" key="2">
    <source>
        <dbReference type="EMBL" id="WXB05077.1"/>
    </source>
</evidence>
<organism evidence="2 3">
    <name type="scientific">Pendulispora rubella</name>
    <dbReference type="NCBI Taxonomy" id="2741070"/>
    <lineage>
        <taxon>Bacteria</taxon>
        <taxon>Pseudomonadati</taxon>
        <taxon>Myxococcota</taxon>
        <taxon>Myxococcia</taxon>
        <taxon>Myxococcales</taxon>
        <taxon>Sorangiineae</taxon>
        <taxon>Pendulisporaceae</taxon>
        <taxon>Pendulispora</taxon>
    </lineage>
</organism>